<name>A0ABP3B2H5_9LIST</name>
<evidence type="ECO:0000313" key="1">
    <source>
        <dbReference type="EMBL" id="EUJ33746.1"/>
    </source>
</evidence>
<accession>A0ABP3B2H5</accession>
<proteinExistence type="predicted"/>
<comment type="caution">
    <text evidence="1">The sequence shown here is derived from an EMBL/GenBank/DDBJ whole genome shotgun (WGS) entry which is preliminary data.</text>
</comment>
<dbReference type="Proteomes" id="UP000019249">
    <property type="component" value="Unassembled WGS sequence"/>
</dbReference>
<evidence type="ECO:0000313" key="2">
    <source>
        <dbReference type="Proteomes" id="UP000019249"/>
    </source>
</evidence>
<keyword evidence="2" id="KW-1185">Reference proteome</keyword>
<sequence>MGTELRFIPLDPPLSTSLNLIWKKNQVHSNAASAFLRQLRKKIKS</sequence>
<protein>
    <submittedName>
        <fullName evidence="1">LysR family transcriptional regulator</fullName>
    </submittedName>
</protein>
<reference evidence="1 2" key="1">
    <citation type="journal article" date="2014" name="Int. J. Syst. Evol. Microbiol.">
        <title>Listeria floridensis sp. nov., Listeria aquatica sp. nov., Listeria cornellensis sp. nov., Listeria riparia sp. nov. and Listeria grandensis sp. nov., from agricultural and natural environments.</title>
        <authorList>
            <person name="den Bakker H.C."/>
            <person name="Warchocki S."/>
            <person name="Wright E.M."/>
            <person name="Allred A.F."/>
            <person name="Ahlstrom C."/>
            <person name="Manuel C.S."/>
            <person name="Stasiewicz M.J."/>
            <person name="Burrell A."/>
            <person name="Roof S."/>
            <person name="Strawn L."/>
            <person name="Fortes E.D."/>
            <person name="Nightingale K.K."/>
            <person name="Kephart D."/>
            <person name="Wiedmann M."/>
        </authorList>
    </citation>
    <scope>NUCLEOTIDE SEQUENCE [LARGE SCALE GENOMIC DNA]</scope>
    <source>
        <strain evidence="1 2">FSL S10-1187</strain>
    </source>
</reference>
<dbReference type="RefSeq" id="WP_156065801.1">
    <property type="nucleotide sequence ID" value="NZ_AODF01000001.1"/>
</dbReference>
<gene>
    <name evidence="1" type="ORF">MFLO_00860</name>
</gene>
<dbReference type="EMBL" id="AODF01000001">
    <property type="protein sequence ID" value="EUJ33746.1"/>
    <property type="molecule type" value="Genomic_DNA"/>
</dbReference>
<organism evidence="1 2">
    <name type="scientific">Listeria floridensis FSL S10-1187</name>
    <dbReference type="NCBI Taxonomy" id="1265817"/>
    <lineage>
        <taxon>Bacteria</taxon>
        <taxon>Bacillati</taxon>
        <taxon>Bacillota</taxon>
        <taxon>Bacilli</taxon>
        <taxon>Bacillales</taxon>
        <taxon>Listeriaceae</taxon>
        <taxon>Listeria</taxon>
    </lineage>
</organism>